<dbReference type="OMA" id="MHLVRDM"/>
<reference evidence="6 7" key="1">
    <citation type="submission" date="2019-07" db="EMBL/GenBank/DDBJ databases">
        <title>Genome assembly of two rare yeast pathogens: Diutina rugosa and Trichomonascus ciferrii.</title>
        <authorList>
            <person name="Mixao V."/>
            <person name="Saus E."/>
            <person name="Hansen A."/>
            <person name="Lass-Flor C."/>
            <person name="Gabaldon T."/>
        </authorList>
    </citation>
    <scope>NUCLEOTIDE SEQUENCE [LARGE SCALE GENOMIC DNA]</scope>
    <source>
        <strain evidence="6 7">CBS 613</strain>
    </source>
</reference>
<dbReference type="Pfam" id="PF07946">
    <property type="entry name" value="CCDC47"/>
    <property type="match status" value="1"/>
</dbReference>
<dbReference type="EMBL" id="SWFT01000149">
    <property type="protein sequence ID" value="KAA8898050.1"/>
    <property type="molecule type" value="Genomic_DNA"/>
</dbReference>
<evidence type="ECO:0000256" key="3">
    <source>
        <dbReference type="ARBA" id="ARBA00022989"/>
    </source>
</evidence>
<dbReference type="OrthoDB" id="10039147at2759"/>
<evidence type="ECO:0000256" key="5">
    <source>
        <dbReference type="SAM" id="MobiDB-lite"/>
    </source>
</evidence>
<evidence type="ECO:0000256" key="2">
    <source>
        <dbReference type="ARBA" id="ARBA00022692"/>
    </source>
</evidence>
<dbReference type="GO" id="GO:0005783">
    <property type="term" value="C:endoplasmic reticulum"/>
    <property type="evidence" value="ECO:0007669"/>
    <property type="project" value="InterPro"/>
</dbReference>
<dbReference type="GO" id="GO:0005509">
    <property type="term" value="F:calcium ion binding"/>
    <property type="evidence" value="ECO:0007669"/>
    <property type="project" value="InterPro"/>
</dbReference>
<gene>
    <name evidence="6" type="ORF">DIURU_004904</name>
</gene>
<dbReference type="PANTHER" id="PTHR12883">
    <property type="entry name" value="ADIPOCYTE-SPECIFIC PROTEIN 4-RELATED"/>
    <property type="match status" value="1"/>
</dbReference>
<dbReference type="GeneID" id="54783555"/>
<feature type="compositionally biased region" description="Basic and acidic residues" evidence="5">
    <location>
        <begin position="343"/>
        <end position="352"/>
    </location>
</feature>
<dbReference type="RefSeq" id="XP_034010307.1">
    <property type="nucleotide sequence ID" value="XM_034157828.1"/>
</dbReference>
<dbReference type="GO" id="GO:0016020">
    <property type="term" value="C:membrane"/>
    <property type="evidence" value="ECO:0007669"/>
    <property type="project" value="UniProtKB-SubCell"/>
</dbReference>
<dbReference type="GO" id="GO:0032469">
    <property type="term" value="P:endoplasmic reticulum calcium ion homeostasis"/>
    <property type="evidence" value="ECO:0007669"/>
    <property type="project" value="InterPro"/>
</dbReference>
<protein>
    <submittedName>
        <fullName evidence="6">Uncharacterized protein</fullName>
    </submittedName>
</protein>
<keyword evidence="2" id="KW-0812">Transmembrane</keyword>
<keyword evidence="4" id="KW-0472">Membrane</keyword>
<organism evidence="6 7">
    <name type="scientific">Diutina rugosa</name>
    <name type="common">Yeast</name>
    <name type="synonym">Candida rugosa</name>
    <dbReference type="NCBI Taxonomy" id="5481"/>
    <lineage>
        <taxon>Eukaryota</taxon>
        <taxon>Fungi</taxon>
        <taxon>Dikarya</taxon>
        <taxon>Ascomycota</taxon>
        <taxon>Saccharomycotina</taxon>
        <taxon>Pichiomycetes</taxon>
        <taxon>Debaryomycetaceae</taxon>
        <taxon>Diutina</taxon>
    </lineage>
</organism>
<dbReference type="AlphaFoldDB" id="A0A642UFL4"/>
<comment type="subcellular location">
    <subcellularLocation>
        <location evidence="1">Membrane</location>
        <topology evidence="1">Single-pass membrane protein</topology>
    </subcellularLocation>
</comment>
<evidence type="ECO:0000256" key="4">
    <source>
        <dbReference type="ARBA" id="ARBA00023136"/>
    </source>
</evidence>
<keyword evidence="7" id="KW-1185">Reference proteome</keyword>
<proteinExistence type="predicted"/>
<evidence type="ECO:0000256" key="1">
    <source>
        <dbReference type="ARBA" id="ARBA00004167"/>
    </source>
</evidence>
<feature type="compositionally biased region" description="Basic residues" evidence="5">
    <location>
        <begin position="353"/>
        <end position="367"/>
    </location>
</feature>
<dbReference type="PANTHER" id="PTHR12883:SF0">
    <property type="entry name" value="PAT COMPLEX SUBUNIT CCDC47"/>
    <property type="match status" value="1"/>
</dbReference>
<accession>A0A642UFL4</accession>
<sequence>MEALNSVAKFFVQTPLNANITYAEFQAMSFAGRVKAQNWSLELVTSVMVASFVGAYILGNWYNTKKANNFFNGLKGVLNENFAQVGVSPDPKAPQLEKDTPEQFTGYATGRENIASVAFQFTLQARQNFLVWFFEFVLSFFFPSIPKPEDTCEITIYPSQQYDNFIAGIVNKNGMNDHRQKNFYLSLTTTNDSSLLPVEFVYMTEVNELAERITTDKIKNNLFKSLRYVAFTDLPVSKPEEIADLIPRRRIVVSVDITSDKAQLAQLSELLEGLFEVVDGLAANEIKIRPETLKKIVKTRDNEVNKIRKLLDEDRELRKQEEAAQKLREEAEARRRLSPQEQLKLEKKEQEKKRKKMLKKQQQRVRM</sequence>
<dbReference type="Proteomes" id="UP000449547">
    <property type="component" value="Unassembled WGS sequence"/>
</dbReference>
<feature type="region of interest" description="Disordered" evidence="5">
    <location>
        <begin position="329"/>
        <end position="367"/>
    </location>
</feature>
<evidence type="ECO:0000313" key="7">
    <source>
        <dbReference type="Proteomes" id="UP000449547"/>
    </source>
</evidence>
<comment type="caution">
    <text evidence="6">The sequence shown here is derived from an EMBL/GenBank/DDBJ whole genome shotgun (WGS) entry which is preliminary data.</text>
</comment>
<name>A0A642UFL4_DIURU</name>
<evidence type="ECO:0000313" key="6">
    <source>
        <dbReference type="EMBL" id="KAA8898050.1"/>
    </source>
</evidence>
<dbReference type="VEuPathDB" id="FungiDB:DIURU_004904"/>
<dbReference type="InterPro" id="IPR012879">
    <property type="entry name" value="CCDC47"/>
</dbReference>
<keyword evidence="3" id="KW-1133">Transmembrane helix</keyword>